<keyword evidence="3" id="KW-1185">Reference proteome</keyword>
<comment type="caution">
    <text evidence="2">The sequence shown here is derived from an EMBL/GenBank/DDBJ whole genome shotgun (WGS) entry which is preliminary data.</text>
</comment>
<gene>
    <name evidence="2" type="ORF">VB264_09540</name>
</gene>
<dbReference type="InterPro" id="IPR021516">
    <property type="entry name" value="DUF3179"/>
</dbReference>
<protein>
    <submittedName>
        <fullName evidence="2">DUF3179 domain-containing (Seleno)protein</fullName>
    </submittedName>
</protein>
<name>A0ABU5QLT6_9BACT</name>
<dbReference type="Pfam" id="PF11376">
    <property type="entry name" value="DUF3179"/>
    <property type="match status" value="1"/>
</dbReference>
<feature type="transmembrane region" description="Helical" evidence="1">
    <location>
        <begin position="46"/>
        <end position="63"/>
    </location>
</feature>
<keyword evidence="1" id="KW-1133">Transmembrane helix</keyword>
<dbReference type="RefSeq" id="WP_323248824.1">
    <property type="nucleotide sequence ID" value="NZ_JAYFUL010000012.1"/>
</dbReference>
<feature type="transmembrane region" description="Helical" evidence="1">
    <location>
        <begin position="69"/>
        <end position="87"/>
    </location>
</feature>
<sequence length="381" mass="43538">MKKLFYLGILGLIIFEILNVYFIMPMPGSQQMRSIDIAYFLYSWRWIFRICFGLMISIGIASAFKSSKWLPIVSILIASGVCYAFNFKMAADAMFAQTEHLSMKSANENNIKTDRVIIGVALNGEAKAYPISLIIYHHQVRDTLGGKPIMVTYCSVCRTGRVFEPTVNGKPETFRLVGMDHFNAMFEDKTTKSWWRQANGEAITGPLKGTMLPELAAQQVSLDTWLKMYPNSKIMQPDLRYKEEYDSTAKYESGKSRKKLTGTDSLSWKNKSWVVGIQVANESKAFDWNRLKKERIIQTTIAQQPIVLVLAKDDKSFFAFKAPANSPKFTVKDDTLILDKAHFNLKGEYLDKGQGSPLTKVNAYQEFWHSWKTFHPNTQQY</sequence>
<organism evidence="2 3">
    <name type="scientific">Arcicella aquatica</name>
    <dbReference type="NCBI Taxonomy" id="217141"/>
    <lineage>
        <taxon>Bacteria</taxon>
        <taxon>Pseudomonadati</taxon>
        <taxon>Bacteroidota</taxon>
        <taxon>Cytophagia</taxon>
        <taxon>Cytophagales</taxon>
        <taxon>Flectobacillaceae</taxon>
        <taxon>Arcicella</taxon>
    </lineage>
</organism>
<keyword evidence="1" id="KW-0812">Transmembrane</keyword>
<feature type="transmembrane region" description="Helical" evidence="1">
    <location>
        <begin position="6"/>
        <end position="25"/>
    </location>
</feature>
<reference evidence="2 3" key="1">
    <citation type="submission" date="2023-12" db="EMBL/GenBank/DDBJ databases">
        <title>Novel species of the genus Arcicella isolated from rivers.</title>
        <authorList>
            <person name="Lu H."/>
        </authorList>
    </citation>
    <scope>NUCLEOTIDE SEQUENCE [LARGE SCALE GENOMIC DNA]</scope>
    <source>
        <strain evidence="2 3">LMG 21963</strain>
    </source>
</reference>
<evidence type="ECO:0000256" key="1">
    <source>
        <dbReference type="SAM" id="Phobius"/>
    </source>
</evidence>
<dbReference type="EMBL" id="JAYFUL010000012">
    <property type="protein sequence ID" value="MEA5258026.1"/>
    <property type="molecule type" value="Genomic_DNA"/>
</dbReference>
<proteinExistence type="predicted"/>
<accession>A0ABU5QLT6</accession>
<keyword evidence="1" id="KW-0472">Membrane</keyword>
<evidence type="ECO:0000313" key="2">
    <source>
        <dbReference type="EMBL" id="MEA5258026.1"/>
    </source>
</evidence>
<evidence type="ECO:0000313" key="3">
    <source>
        <dbReference type="Proteomes" id="UP001304671"/>
    </source>
</evidence>
<dbReference type="Proteomes" id="UP001304671">
    <property type="component" value="Unassembled WGS sequence"/>
</dbReference>